<evidence type="ECO:0000313" key="3">
    <source>
        <dbReference type="Proteomes" id="UP000789508"/>
    </source>
</evidence>
<keyword evidence="3" id="KW-1185">Reference proteome</keyword>
<dbReference type="EMBL" id="CAJVPS010002664">
    <property type="protein sequence ID" value="CAG8573637.1"/>
    <property type="molecule type" value="Genomic_DNA"/>
</dbReference>
<accession>A0A9N9BPJ2</accession>
<feature type="compositionally biased region" description="Polar residues" evidence="1">
    <location>
        <begin position="13"/>
        <end position="61"/>
    </location>
</feature>
<name>A0A9N9BPJ2_9GLOM</name>
<organism evidence="2 3">
    <name type="scientific">Ambispora leptoticha</name>
    <dbReference type="NCBI Taxonomy" id="144679"/>
    <lineage>
        <taxon>Eukaryota</taxon>
        <taxon>Fungi</taxon>
        <taxon>Fungi incertae sedis</taxon>
        <taxon>Mucoromycota</taxon>
        <taxon>Glomeromycotina</taxon>
        <taxon>Glomeromycetes</taxon>
        <taxon>Archaeosporales</taxon>
        <taxon>Ambisporaceae</taxon>
        <taxon>Ambispora</taxon>
    </lineage>
</organism>
<protein>
    <submittedName>
        <fullName evidence="2">13577_t:CDS:1</fullName>
    </submittedName>
</protein>
<comment type="caution">
    <text evidence="2">The sequence shown here is derived from an EMBL/GenBank/DDBJ whole genome shotgun (WGS) entry which is preliminary data.</text>
</comment>
<sequence>MGAKFSKIFICSTPTKKSQSSYNSPTTNSKPTRTARSKNSSSTTNPKQTRSNYSSSSTTLTPIGGATEHYAGGGSFDRGGQLRHYKHYIRSNPHLSPKK</sequence>
<proteinExistence type="predicted"/>
<dbReference type="Proteomes" id="UP000789508">
    <property type="component" value="Unassembled WGS sequence"/>
</dbReference>
<gene>
    <name evidence="2" type="ORF">ALEPTO_LOCUS6931</name>
</gene>
<reference evidence="2" key="1">
    <citation type="submission" date="2021-06" db="EMBL/GenBank/DDBJ databases">
        <authorList>
            <person name="Kallberg Y."/>
            <person name="Tangrot J."/>
            <person name="Rosling A."/>
        </authorList>
    </citation>
    <scope>NUCLEOTIDE SEQUENCE</scope>
    <source>
        <strain evidence="2">FL130A</strain>
    </source>
</reference>
<dbReference type="AlphaFoldDB" id="A0A9N9BPJ2"/>
<evidence type="ECO:0000256" key="1">
    <source>
        <dbReference type="SAM" id="MobiDB-lite"/>
    </source>
</evidence>
<feature type="region of interest" description="Disordered" evidence="1">
    <location>
        <begin position="13"/>
        <end position="79"/>
    </location>
</feature>
<evidence type="ECO:0000313" key="2">
    <source>
        <dbReference type="EMBL" id="CAG8573637.1"/>
    </source>
</evidence>